<comment type="similarity">
    <text evidence="2">Belongs to the RecX family.</text>
</comment>
<accession>A0A0L8VFA1</accession>
<gene>
    <name evidence="7" type="ORF">NC99_02620</name>
</gene>
<evidence type="ECO:0000256" key="3">
    <source>
        <dbReference type="ARBA" id="ARBA00018111"/>
    </source>
</evidence>
<feature type="domain" description="RecX second three-helical" evidence="5">
    <location>
        <begin position="56"/>
        <end position="97"/>
    </location>
</feature>
<keyword evidence="4" id="KW-0963">Cytoplasm</keyword>
<dbReference type="InterPro" id="IPR053925">
    <property type="entry name" value="RecX_HTH_3rd"/>
</dbReference>
<organism evidence="7 8">
    <name type="scientific">Sunxiuqinia dokdonensis</name>
    <dbReference type="NCBI Taxonomy" id="1409788"/>
    <lineage>
        <taxon>Bacteria</taxon>
        <taxon>Pseudomonadati</taxon>
        <taxon>Bacteroidota</taxon>
        <taxon>Bacteroidia</taxon>
        <taxon>Marinilabiliales</taxon>
        <taxon>Prolixibacteraceae</taxon>
        <taxon>Sunxiuqinia</taxon>
    </lineage>
</organism>
<dbReference type="OrthoDB" id="1523826at2"/>
<protein>
    <recommendedName>
        <fullName evidence="3">Regulatory protein RecX</fullName>
    </recommendedName>
</protein>
<sequence length="155" mass="18014">MEMTSKQSEVFYRAAAICSRAEKCSTDILTKLAQWEVDEMDAGVVLEQLIAEKYVDDERFARSFVKDKFRFNKWGKIKIAYQLRAKRIDSNTIETAMNEIDDEAYRETLIELIAEKNKSVKGSNSYDRKAKLIRFAQARGFEMDLIYQAMAEVLK</sequence>
<dbReference type="Proteomes" id="UP000036958">
    <property type="component" value="Unassembled WGS sequence"/>
</dbReference>
<evidence type="ECO:0000256" key="1">
    <source>
        <dbReference type="ARBA" id="ARBA00004496"/>
    </source>
</evidence>
<dbReference type="InterPro" id="IPR003783">
    <property type="entry name" value="Regulatory_RecX"/>
</dbReference>
<evidence type="ECO:0000313" key="8">
    <source>
        <dbReference type="Proteomes" id="UP000036958"/>
    </source>
</evidence>
<dbReference type="GO" id="GO:0005737">
    <property type="term" value="C:cytoplasm"/>
    <property type="evidence" value="ECO:0007669"/>
    <property type="project" value="UniProtKB-SubCell"/>
</dbReference>
<name>A0A0L8VFA1_9BACT</name>
<dbReference type="AlphaFoldDB" id="A0A0L8VFA1"/>
<comment type="subcellular location">
    <subcellularLocation>
        <location evidence="1">Cytoplasm</location>
    </subcellularLocation>
</comment>
<feature type="domain" description="RecX third three-helical" evidence="6">
    <location>
        <begin position="107"/>
        <end position="150"/>
    </location>
</feature>
<dbReference type="GO" id="GO:0006282">
    <property type="term" value="P:regulation of DNA repair"/>
    <property type="evidence" value="ECO:0007669"/>
    <property type="project" value="InterPro"/>
</dbReference>
<dbReference type="InterPro" id="IPR053924">
    <property type="entry name" value="RecX_HTH_2nd"/>
</dbReference>
<dbReference type="EMBL" id="LGIA01000014">
    <property type="protein sequence ID" value="KOH46862.1"/>
    <property type="molecule type" value="Genomic_DNA"/>
</dbReference>
<evidence type="ECO:0000256" key="2">
    <source>
        <dbReference type="ARBA" id="ARBA00009695"/>
    </source>
</evidence>
<dbReference type="Pfam" id="PF21981">
    <property type="entry name" value="RecX_HTH3"/>
    <property type="match status" value="1"/>
</dbReference>
<reference evidence="8" key="1">
    <citation type="submission" date="2015-07" db="EMBL/GenBank/DDBJ databases">
        <title>Genome sequencing of Sunxiuqinia dokdonensis strain SK.</title>
        <authorList>
            <person name="Ahn S."/>
            <person name="Kim B.-C."/>
        </authorList>
    </citation>
    <scope>NUCLEOTIDE SEQUENCE [LARGE SCALE GENOMIC DNA]</scope>
    <source>
        <strain evidence="8">SK</strain>
    </source>
</reference>
<evidence type="ECO:0000259" key="5">
    <source>
        <dbReference type="Pfam" id="PF02631"/>
    </source>
</evidence>
<dbReference type="RefSeq" id="WP_053179007.1">
    <property type="nucleotide sequence ID" value="NZ_LGIA01000014.1"/>
</dbReference>
<comment type="caution">
    <text evidence="7">The sequence shown here is derived from an EMBL/GenBank/DDBJ whole genome shotgun (WGS) entry which is preliminary data.</text>
</comment>
<dbReference type="InterPro" id="IPR036388">
    <property type="entry name" value="WH-like_DNA-bd_sf"/>
</dbReference>
<evidence type="ECO:0000256" key="4">
    <source>
        <dbReference type="ARBA" id="ARBA00022490"/>
    </source>
</evidence>
<dbReference type="Gene3D" id="1.10.10.10">
    <property type="entry name" value="Winged helix-like DNA-binding domain superfamily/Winged helix DNA-binding domain"/>
    <property type="match status" value="2"/>
</dbReference>
<proteinExistence type="inferred from homology"/>
<dbReference type="STRING" id="1409788.NC99_02620"/>
<evidence type="ECO:0000313" key="7">
    <source>
        <dbReference type="EMBL" id="KOH46862.1"/>
    </source>
</evidence>
<dbReference type="PANTHER" id="PTHR33602:SF1">
    <property type="entry name" value="REGULATORY PROTEIN RECX FAMILY PROTEIN"/>
    <property type="match status" value="1"/>
</dbReference>
<evidence type="ECO:0000259" key="6">
    <source>
        <dbReference type="Pfam" id="PF21981"/>
    </source>
</evidence>
<keyword evidence="8" id="KW-1185">Reference proteome</keyword>
<dbReference type="PANTHER" id="PTHR33602">
    <property type="entry name" value="REGULATORY PROTEIN RECX FAMILY PROTEIN"/>
    <property type="match status" value="1"/>
</dbReference>
<dbReference type="Pfam" id="PF02631">
    <property type="entry name" value="RecX_HTH2"/>
    <property type="match status" value="1"/>
</dbReference>